<feature type="domain" description="Bacterial Ig" evidence="2">
    <location>
        <begin position="669"/>
        <end position="749"/>
    </location>
</feature>
<dbReference type="Gene3D" id="2.60.40.10">
    <property type="entry name" value="Immunoglobulins"/>
    <property type="match status" value="9"/>
</dbReference>
<feature type="compositionally biased region" description="Basic and acidic residues" evidence="1">
    <location>
        <begin position="2423"/>
        <end position="2436"/>
    </location>
</feature>
<dbReference type="InterPro" id="IPR041498">
    <property type="entry name" value="Big_6"/>
</dbReference>
<feature type="region of interest" description="Disordered" evidence="1">
    <location>
        <begin position="567"/>
        <end position="590"/>
    </location>
</feature>
<dbReference type="EMBL" id="CP012542">
    <property type="protein sequence ID" value="QCD43884.1"/>
    <property type="molecule type" value="Genomic_DNA"/>
</dbReference>
<proteinExistence type="predicted"/>
<name>A0A6G5QE31_9BACT</name>
<feature type="domain" description="Bacterial Ig" evidence="2">
    <location>
        <begin position="269"/>
        <end position="348"/>
    </location>
</feature>
<dbReference type="RefSeq" id="WP_171993224.1">
    <property type="nucleotide sequence ID" value="NZ_CP012542.1"/>
</dbReference>
<accession>A0A6G5QE31</accession>
<feature type="compositionally biased region" description="Basic and acidic residues" evidence="1">
    <location>
        <begin position="2403"/>
        <end position="2417"/>
    </location>
</feature>
<evidence type="ECO:0000259" key="2">
    <source>
        <dbReference type="Pfam" id="PF17936"/>
    </source>
</evidence>
<feature type="domain" description="Bacterial Ig" evidence="2">
    <location>
        <begin position="359"/>
        <end position="435"/>
    </location>
</feature>
<sequence length="2621" mass="275404">MATQVGIVKQATGSVIAVDANGNQRILHVGDAIFMGEVVKAQANASTVLSMDNGSEVSVGANDVIAIDSSVSQGQSFGDESVVADLSDLQKAILNGADLTNLEETAAGGNAGSGGAGGTAQINQAYFADGGHYSNINVRYRELGDNNFGELSPFNGVDGAPGDGETLATIAPINPPRVISIDNKHPSAPTNDTTPAIKVDIDFGKVPALFDNNGNFIPADTTDNGDGTWTLIPKDAIDNPNNLNVAATDPNTNRESIPVPVRPNIDVTPPNLTIDLIKNGDTTVTGTTEPGAQVEVTFPNGEKVSVTANNDGSYTAKIPDGVTLNNNDKVTVVAKDEAGNTTTPVETTIDRVAPSVDIDIIKNGDTAVTGKTEPGAKVEITFPDGANPNGTKVSVTADENGNYTAQIPDGITLKDGDKVTAVATDPSNNTTNTPSQTIIDRTAPVDIEFATEIGTGDHINPFGRPVTITLKDKEVDADKFAIKIKDENGNVLFDFTRNISTDGKATFTFYTNGDDLPRLQNINLEVVAMKNGKPATDNSGNEARVSKVSEAVQIEAPVITKAQDNVGSKTGDLASGVKTDDTTPTIQGTTKYPHSTIGIFDKDGNLVGEGKANAQGNFSIELKTPLTTQGENPLTAAIINERTESFSNDPVKSVSNKSGTFNVNVDTDAPNSITIDLIKNGDTTVTGTTEPGAQVEVTFPNGEKVSVTANNDGSYTAKIPDGVTLNNNDKVTVVAKDEAGNTTTPVETTIDRVAPSVDIDIIKNGDTAVTGKTEPGAKVEITFPDGANPNGTKVSVTADENGNYTAQIPDGITLKDGDKVTAVATDPSNNTTNTPSQTIIDRTAPVDIEFATEIGTGDHINPFGRPVTITLKDKEVDADKFAIKIKDENGNVLFDFTRNISTDGKATFTFYTNGDDLPRLQNINLEVVAMKNGKPATDNSGNEARVSKVSEAVQIEAPVITKAQDNVGSKTGDLASGVKTDDTTPTIQGTTKYPHSTIGIFDKDGNLVGEGKANAQGNFSIELKTPLTTQGENPLTAAIINERTESFSNDPVKSVSNKSGTFNVNVDTDAPNSITIDLIKNGDTTVTGTTEPGAQVEVTFPNGEKVSVTANNDGSYTAKIPDGVTLNNNDKVTVVAKDEAGNTTTPVETTIDRVAPSVDIDIIKNGDTAVTGKTEPGAKVEITFPDGANPNGTKVSVTADENGNYTAQIPDGITLKDGDKVTAVATDPSNNTTNTPSQTIIDRTAPVDIEFATEIGTGDHINPFGRPVTITLKDKEVDADKFAIKIKDENGNVLFDFTRNISTDGKATFTFYTNGDDLPRLQNINLEVVAMKNGKPATDNSGNEARVSKVSEAVQIEAPVITKAQDNVGSKTGDLASGVKTDDTTPTIQGTTKYPHSTIGIFDKDGNLVGEGKANAQGNFSIELKTPLTTQGENPLTAAIINERTESFSNDPVKSVSNKSGTFNVNVDTDASDVDVVANRNGDVSVVVSNNDGERLTISYTATDGSKKEAVYTKDANGVWSTTSTDANIAKTSVANASGNQVINIKDAGTKDGTEVKATMVDSTGNEGSDQATAKTPLQAPTITYGEDTDTNGSLTRDESSKDGNTAKTTATVTLSNEAAAGDVLTIKDELGNVIGKYNVVDNNNGNLELQPDNSVDNSQNVVNGNSVEVPATFNITGSNTDTSASITAEISTTDGSNITQSSTKTISTEKLGDISLDFYEGDHKMPYEDWQNGGSTKAQAESDGDIKNATAKITLPTNIATGDVINIKITDNVDGTISGTTLTPKVVDVSVKVTKNADGTFTFTETTGTGKVGTVSNVSPNGKNVTLDVKQIPTHSRDEVVNKFKDSGLADGDNRFSTSVKVDLVGSGGEVRTVEKAHQIMKDMNELKISYEDDTNKDGTLSVTENFKDGDTTKTNVIIDLPYAAKVGDVVNVEFKVGDEVKENKTITIDADMKKADKITLQAPVEGGKRAEASASITTEGNQTHKANASVNVDADTAPAKPVITEITDDVAGGVANGKINNGGVTNDATPTIKGTATAGTEIKVYDGNTLIGTTKADNSGNWTLSTSALKDGSHNITAVAESLTGIKSAASDTYTVGVDTKVGIEIKPDGEVVLLDADSSSKVTLTINDNSRILTPDSNGKYFIPKNDLTENSKISVTVEDSAGNTAKADTTVKMGSKRVEVSDLIPEEQLGFTGKMWAWGGVSYSDLSTFHTDVNNHNFTIRNKLASTGQENGVVQYEKDGWSLVKQPPGNVSQVYQFKGTTLIGGASLLNGKTKMYAQFTDSKYGGISGNGIKVLVRVDGKEVYKSDWINNKEFEVPDLNGKHNIEVLIALYWPANRGVVGIIDEKGEKVILGKDGGTIQTTIYHKDFDTTGLIYDPDTRKYYKNVSEVSGFEPNSNKVSHDIDGKDDTDTIDHSNSTKGEHIDGKAGDDTIKAGSGNDTIIGGDGNDKIEAGAGNDTIDGGNGADTIDAGAGDDKIVFDQNDTKVDGGAGRDTLIINKDIDFSKIESLNSKVENIEVLQLGKDGADGAVKVTLDANAVKAIKDSSGILEVNGDSDDVLNLKGFSKLTGQNDKAELDKVAQDNNVDQSTHDVYKSTTSAGETVYIEVDKMVKVEDVQ</sequence>
<feature type="region of interest" description="Disordered" evidence="1">
    <location>
        <begin position="1369"/>
        <end position="1392"/>
    </location>
</feature>
<evidence type="ECO:0000313" key="5">
    <source>
        <dbReference type="Proteomes" id="UP000503264"/>
    </source>
</evidence>
<dbReference type="Proteomes" id="UP000503264">
    <property type="component" value="Chromosome"/>
</dbReference>
<feature type="region of interest" description="Disordered" evidence="1">
    <location>
        <begin position="2397"/>
        <end position="2471"/>
    </location>
</feature>
<evidence type="ECO:0000256" key="1">
    <source>
        <dbReference type="SAM" id="MobiDB-lite"/>
    </source>
</evidence>
<evidence type="ECO:0000313" key="4">
    <source>
        <dbReference type="EMBL" id="QCD43884.1"/>
    </source>
</evidence>
<dbReference type="NCBIfam" id="NF033682">
    <property type="entry name" value="retention_LapA"/>
    <property type="match status" value="1"/>
</dbReference>
<dbReference type="SUPFAM" id="SSF51120">
    <property type="entry name" value="beta-Roll"/>
    <property type="match status" value="1"/>
</dbReference>
<feature type="domain" description="Bacterial Ig" evidence="2">
    <location>
        <begin position="760"/>
        <end position="836"/>
    </location>
</feature>
<organism evidence="4 5">
    <name type="scientific">Campylobacter mucosalis CCUG 21559</name>
    <dbReference type="NCBI Taxonomy" id="1032067"/>
    <lineage>
        <taxon>Bacteria</taxon>
        <taxon>Pseudomonadati</taxon>
        <taxon>Campylobacterota</taxon>
        <taxon>Epsilonproteobacteria</taxon>
        <taxon>Campylobacterales</taxon>
        <taxon>Campylobacteraceae</taxon>
        <taxon>Campylobacter</taxon>
    </lineage>
</organism>
<dbReference type="Pfam" id="PF17936">
    <property type="entry name" value="Big_6"/>
    <property type="match status" value="6"/>
</dbReference>
<dbReference type="NCBIfam" id="NF033510">
    <property type="entry name" value="Ca_tandemer"/>
    <property type="match status" value="7"/>
</dbReference>
<feature type="domain" description="Bacterial Ig-like" evidence="3">
    <location>
        <begin position="2009"/>
        <end position="2102"/>
    </location>
</feature>
<protein>
    <submittedName>
        <fullName evidence="4">Uncharacterized protein</fullName>
    </submittedName>
</protein>
<dbReference type="GO" id="GO:0005509">
    <property type="term" value="F:calcium ion binding"/>
    <property type="evidence" value="ECO:0007669"/>
    <property type="project" value="InterPro"/>
</dbReference>
<keyword evidence="5" id="KW-1185">Reference proteome</keyword>
<feature type="domain" description="Bacterial Ig" evidence="2">
    <location>
        <begin position="1161"/>
        <end position="1237"/>
    </location>
</feature>
<feature type="compositionally biased region" description="Low complexity" evidence="1">
    <location>
        <begin position="2456"/>
        <end position="2471"/>
    </location>
</feature>
<dbReference type="InterPro" id="IPR018511">
    <property type="entry name" value="Hemolysin-typ_Ca-bd_CS"/>
</dbReference>
<evidence type="ECO:0000259" key="3">
    <source>
        <dbReference type="Pfam" id="PF19077"/>
    </source>
</evidence>
<feature type="region of interest" description="Disordered" evidence="1">
    <location>
        <begin position="1581"/>
        <end position="1607"/>
    </location>
</feature>
<dbReference type="Pfam" id="PF00353">
    <property type="entry name" value="HemolysinCabind"/>
    <property type="match status" value="1"/>
</dbReference>
<dbReference type="Gene3D" id="3.30.420.430">
    <property type="match status" value="2"/>
</dbReference>
<dbReference type="InterPro" id="IPR001343">
    <property type="entry name" value="Hemolysn_Ca-bd"/>
</dbReference>
<feature type="domain" description="Bacterial Ig" evidence="2">
    <location>
        <begin position="1070"/>
        <end position="1150"/>
    </location>
</feature>
<dbReference type="InterPro" id="IPR013783">
    <property type="entry name" value="Ig-like_fold"/>
</dbReference>
<gene>
    <name evidence="4" type="ORF">CMUC_0058</name>
</gene>
<feature type="region of interest" description="Disordered" evidence="1">
    <location>
        <begin position="968"/>
        <end position="991"/>
    </location>
</feature>
<dbReference type="InterPro" id="IPR047777">
    <property type="entry name" value="LapA-like_RM"/>
</dbReference>
<dbReference type="InterPro" id="IPR044016">
    <property type="entry name" value="Big_13"/>
</dbReference>
<dbReference type="InterPro" id="IPR011049">
    <property type="entry name" value="Serralysin-like_metalloprot_C"/>
</dbReference>
<dbReference type="PROSITE" id="PS00330">
    <property type="entry name" value="HEMOLYSIN_CALCIUM"/>
    <property type="match status" value="1"/>
</dbReference>
<reference evidence="4 5" key="1">
    <citation type="submission" date="2016-07" db="EMBL/GenBank/DDBJ databases">
        <title>Comparative genomics of the Campylobacter concisus group.</title>
        <authorList>
            <person name="Miller W.G."/>
            <person name="Yee E."/>
            <person name="Chapman M.H."/>
            <person name="Huynh S."/>
            <person name="Bono J.L."/>
            <person name="On S.L.W."/>
            <person name="StLeger J."/>
            <person name="Foster G."/>
            <person name="Parker C.T."/>
        </authorList>
    </citation>
    <scope>NUCLEOTIDE SEQUENCE [LARGE SCALE GENOMIC DNA]</scope>
    <source>
        <strain evidence="4 5">CCUG 21559</strain>
    </source>
</reference>
<dbReference type="Pfam" id="PF19077">
    <property type="entry name" value="Big_13"/>
    <property type="match status" value="1"/>
</dbReference>
<dbReference type="PRINTS" id="PR00313">
    <property type="entry name" value="CABNDNGRPT"/>
</dbReference>